<evidence type="ECO:0000313" key="8">
    <source>
        <dbReference type="EMBL" id="MFD1647466.1"/>
    </source>
</evidence>
<evidence type="ECO:0000256" key="2">
    <source>
        <dbReference type="ARBA" id="ARBA00022448"/>
    </source>
</evidence>
<proteinExistence type="predicted"/>
<feature type="transmembrane region" description="Helical" evidence="7">
    <location>
        <begin position="59"/>
        <end position="81"/>
    </location>
</feature>
<evidence type="ECO:0000256" key="1">
    <source>
        <dbReference type="ARBA" id="ARBA00004651"/>
    </source>
</evidence>
<feature type="transmembrane region" description="Helical" evidence="7">
    <location>
        <begin position="431"/>
        <end position="451"/>
    </location>
</feature>
<keyword evidence="5 7" id="KW-1133">Transmembrane helix</keyword>
<protein>
    <submittedName>
        <fullName evidence="8">MATE family efflux transporter</fullName>
    </submittedName>
</protein>
<feature type="transmembrane region" description="Helical" evidence="7">
    <location>
        <begin position="331"/>
        <end position="352"/>
    </location>
</feature>
<dbReference type="GO" id="GO:0005886">
    <property type="term" value="C:plasma membrane"/>
    <property type="evidence" value="ECO:0007669"/>
    <property type="project" value="UniProtKB-SubCell"/>
</dbReference>
<evidence type="ECO:0000256" key="5">
    <source>
        <dbReference type="ARBA" id="ARBA00022989"/>
    </source>
</evidence>
<feature type="transmembrane region" description="Helical" evidence="7">
    <location>
        <begin position="175"/>
        <end position="194"/>
    </location>
</feature>
<keyword evidence="4 7" id="KW-0812">Transmembrane</keyword>
<dbReference type="InterPro" id="IPR002528">
    <property type="entry name" value="MATE_fam"/>
</dbReference>
<dbReference type="PANTHER" id="PTHR43549">
    <property type="entry name" value="MULTIDRUG RESISTANCE PROTEIN YPNP-RELATED"/>
    <property type="match status" value="1"/>
</dbReference>
<reference evidence="8 9" key="1">
    <citation type="journal article" date="2019" name="Int. J. Syst. Evol. Microbiol.">
        <title>The Global Catalogue of Microorganisms (GCM) 10K type strain sequencing project: providing services to taxonomists for standard genome sequencing and annotation.</title>
        <authorList>
            <consortium name="The Broad Institute Genomics Platform"/>
            <consortium name="The Broad Institute Genome Sequencing Center for Infectious Disease"/>
            <person name="Wu L."/>
            <person name="Ma J."/>
        </authorList>
    </citation>
    <scope>NUCLEOTIDE SEQUENCE [LARGE SCALE GENOMIC DNA]</scope>
    <source>
        <strain evidence="8 9">CGMCC 1.10390</strain>
    </source>
</reference>
<feature type="transmembrane region" description="Helical" evidence="7">
    <location>
        <begin position="290"/>
        <end position="310"/>
    </location>
</feature>
<feature type="transmembrane region" description="Helical" evidence="7">
    <location>
        <begin position="402"/>
        <end position="425"/>
    </location>
</feature>
<evidence type="ECO:0000313" key="9">
    <source>
        <dbReference type="Proteomes" id="UP001597034"/>
    </source>
</evidence>
<keyword evidence="9" id="KW-1185">Reference proteome</keyword>
<feature type="transmembrane region" description="Helical" evidence="7">
    <location>
        <begin position="142"/>
        <end position="163"/>
    </location>
</feature>
<dbReference type="CDD" id="cd13142">
    <property type="entry name" value="MATE_like_12"/>
    <property type="match status" value="1"/>
</dbReference>
<evidence type="ECO:0000256" key="4">
    <source>
        <dbReference type="ARBA" id="ARBA00022692"/>
    </source>
</evidence>
<organism evidence="8 9">
    <name type="scientific">Haloarchaeobius litoreus</name>
    <dbReference type="NCBI Taxonomy" id="755306"/>
    <lineage>
        <taxon>Archaea</taxon>
        <taxon>Methanobacteriati</taxon>
        <taxon>Methanobacteriota</taxon>
        <taxon>Stenosarchaea group</taxon>
        <taxon>Halobacteria</taxon>
        <taxon>Halobacteriales</taxon>
        <taxon>Halorubellaceae</taxon>
        <taxon>Haloarchaeobius</taxon>
    </lineage>
</organism>
<keyword evidence="3" id="KW-1003">Cell membrane</keyword>
<accession>A0ABD6DM93</accession>
<sequence>MVESHTNTKLTEGELARPMLRLAWPLVAIQLLQVTYNLADTAWLGAYSSNAVGALSLAFPLIFFLIAVGGGFTAAGAILVAQYTGADSDGSASLVAGQTVGFVGVLSVVIGAVGYVLTDPMLAVLPADPETQRVIVPLAADYMRIFFLGMPFLFGFFVFVSLLRGYGNTRTPLRIMLVSVALNVVLDPLVIFGVGPFPELGIEGAALATVFSRGVATLLGLYLLFWTDAGPDVGASDLVPDLGTIRDIVRIGVPSAAEQSMTSLALIALTGMVATFPPAVVTAYGLGNRVISLVFLPAMGLGQATNTVVGQNLGAEKPERAERATWLAAKFAAVSLFVVALVIFAVPTLVLRPLLTADTAQAAETLVYGAEYLRIAAPAFVFMGLFPVFLGAFRGSGDTKTALVFSVVALWLVRVPTTYVLVFVLGWDATGVFAAVALGDVVGAIAAMLWFTRGTWKTGLVDDGREREPVVADGVSESGAD</sequence>
<feature type="transmembrane region" description="Helical" evidence="7">
    <location>
        <begin position="372"/>
        <end position="390"/>
    </location>
</feature>
<keyword evidence="2" id="KW-0813">Transport</keyword>
<name>A0ABD6DM93_9EURY</name>
<evidence type="ECO:0000256" key="7">
    <source>
        <dbReference type="SAM" id="Phobius"/>
    </source>
</evidence>
<dbReference type="RefSeq" id="WP_256400478.1">
    <property type="nucleotide sequence ID" value="NZ_JANHJR010000003.1"/>
</dbReference>
<dbReference type="AlphaFoldDB" id="A0ABD6DM93"/>
<feature type="transmembrane region" description="Helical" evidence="7">
    <location>
        <begin position="206"/>
        <end position="225"/>
    </location>
</feature>
<keyword evidence="6 7" id="KW-0472">Membrane</keyword>
<dbReference type="InterPro" id="IPR052031">
    <property type="entry name" value="Membrane_Transporter-Flippase"/>
</dbReference>
<evidence type="ECO:0000256" key="3">
    <source>
        <dbReference type="ARBA" id="ARBA00022475"/>
    </source>
</evidence>
<dbReference type="PIRSF" id="PIRSF006603">
    <property type="entry name" value="DinF"/>
    <property type="match status" value="1"/>
</dbReference>
<comment type="caution">
    <text evidence="8">The sequence shown here is derived from an EMBL/GenBank/DDBJ whole genome shotgun (WGS) entry which is preliminary data.</text>
</comment>
<dbReference type="Pfam" id="PF01554">
    <property type="entry name" value="MatE"/>
    <property type="match status" value="2"/>
</dbReference>
<dbReference type="EMBL" id="JBHUDO010000003">
    <property type="protein sequence ID" value="MFD1647466.1"/>
    <property type="molecule type" value="Genomic_DNA"/>
</dbReference>
<dbReference type="PANTHER" id="PTHR43549:SF2">
    <property type="entry name" value="MULTIDRUG RESISTANCE PROTEIN NORM-RELATED"/>
    <property type="match status" value="1"/>
</dbReference>
<evidence type="ECO:0000256" key="6">
    <source>
        <dbReference type="ARBA" id="ARBA00023136"/>
    </source>
</evidence>
<comment type="subcellular location">
    <subcellularLocation>
        <location evidence="1">Cell membrane</location>
        <topology evidence="1">Multi-pass membrane protein</topology>
    </subcellularLocation>
</comment>
<dbReference type="NCBIfam" id="TIGR00797">
    <property type="entry name" value="matE"/>
    <property type="match status" value="1"/>
</dbReference>
<feature type="transmembrane region" description="Helical" evidence="7">
    <location>
        <begin position="20"/>
        <end position="39"/>
    </location>
</feature>
<feature type="transmembrane region" description="Helical" evidence="7">
    <location>
        <begin position="93"/>
        <end position="117"/>
    </location>
</feature>
<gene>
    <name evidence="8" type="ORF">ACFSBL_17390</name>
</gene>
<dbReference type="Proteomes" id="UP001597034">
    <property type="component" value="Unassembled WGS sequence"/>
</dbReference>
<dbReference type="InterPro" id="IPR048279">
    <property type="entry name" value="MdtK-like"/>
</dbReference>
<feature type="transmembrane region" description="Helical" evidence="7">
    <location>
        <begin position="264"/>
        <end position="284"/>
    </location>
</feature>